<sequence>MSNHKTTAINETQTSSGKTNHVAKLVSVLVVLAVVIGLMKYFGTIDYISIENITKLNAWIKGFGAIGPLVYILLYIIACVFFLPGLPIAILAGFVFGPVWGTIYASIGATLGASAAFLIARYAARSMVEDWVQGNEQFKKIDEGVERQGWRMLMITRLVPVFPFNLQNYAYGLTKIKFSVYVLVSWICMLPGAAAFCFAGGSIVSGQGDIKKTFMYLGIAAVFFVIISLIPNWMKKRQQI</sequence>
<feature type="transmembrane region" description="Helical" evidence="6">
    <location>
        <begin position="69"/>
        <end position="97"/>
    </location>
</feature>
<dbReference type="STRING" id="520762.AN619_26440"/>
<feature type="transmembrane region" description="Helical" evidence="6">
    <location>
        <begin position="25"/>
        <end position="48"/>
    </location>
</feature>
<keyword evidence="5 6" id="KW-0472">Membrane</keyword>
<dbReference type="InterPro" id="IPR015414">
    <property type="entry name" value="TMEM64"/>
</dbReference>
<gene>
    <name evidence="8" type="primary">ydjZ</name>
    <name evidence="8" type="ORF">AN619_26440</name>
</gene>
<dbReference type="InterPro" id="IPR032816">
    <property type="entry name" value="VTT_dom"/>
</dbReference>
<evidence type="ECO:0000259" key="7">
    <source>
        <dbReference type="Pfam" id="PF09335"/>
    </source>
</evidence>
<evidence type="ECO:0000256" key="1">
    <source>
        <dbReference type="ARBA" id="ARBA00004651"/>
    </source>
</evidence>
<reference evidence="8 9" key="1">
    <citation type="submission" date="2015-12" db="EMBL/GenBank/DDBJ databases">
        <title>Draft genome sequence of the thermoanaerobe Thermotalea metallivorans, an isolate from the runoff channel of the Great Artesian Basin, Australia.</title>
        <authorList>
            <person name="Patel B.K."/>
        </authorList>
    </citation>
    <scope>NUCLEOTIDE SEQUENCE [LARGE SCALE GENOMIC DNA]</scope>
    <source>
        <strain evidence="8 9">B2-1</strain>
    </source>
</reference>
<feature type="domain" description="VTT" evidence="7">
    <location>
        <begin position="83"/>
        <end position="200"/>
    </location>
</feature>
<dbReference type="Pfam" id="PF09335">
    <property type="entry name" value="VTT_dom"/>
    <property type="match status" value="1"/>
</dbReference>
<dbReference type="OrthoDB" id="9812980at2"/>
<evidence type="ECO:0000256" key="6">
    <source>
        <dbReference type="RuleBase" id="RU366058"/>
    </source>
</evidence>
<comment type="subcellular location">
    <subcellularLocation>
        <location evidence="1 6">Cell membrane</location>
        <topology evidence="1 6">Multi-pass membrane protein</topology>
    </subcellularLocation>
</comment>
<dbReference type="RefSeq" id="WP_068557682.1">
    <property type="nucleotide sequence ID" value="NZ_LOEE01000065.1"/>
</dbReference>
<dbReference type="Proteomes" id="UP000070456">
    <property type="component" value="Unassembled WGS sequence"/>
</dbReference>
<comment type="caution">
    <text evidence="8">The sequence shown here is derived from an EMBL/GenBank/DDBJ whole genome shotgun (WGS) entry which is preliminary data.</text>
</comment>
<dbReference type="PANTHER" id="PTHR12677:SF59">
    <property type="entry name" value="GOLGI APPARATUS MEMBRANE PROTEIN TVP38-RELATED"/>
    <property type="match status" value="1"/>
</dbReference>
<evidence type="ECO:0000256" key="4">
    <source>
        <dbReference type="ARBA" id="ARBA00022989"/>
    </source>
</evidence>
<dbReference type="EMBL" id="LOEE01000065">
    <property type="protein sequence ID" value="KXG74034.1"/>
    <property type="molecule type" value="Genomic_DNA"/>
</dbReference>
<proteinExistence type="inferred from homology"/>
<feature type="transmembrane region" description="Helical" evidence="6">
    <location>
        <begin position="213"/>
        <end position="234"/>
    </location>
</feature>
<feature type="transmembrane region" description="Helical" evidence="6">
    <location>
        <begin position="103"/>
        <end position="124"/>
    </location>
</feature>
<evidence type="ECO:0000256" key="2">
    <source>
        <dbReference type="ARBA" id="ARBA00022475"/>
    </source>
</evidence>
<name>A0A140L0F9_9FIRM</name>
<keyword evidence="9" id="KW-1185">Reference proteome</keyword>
<feature type="transmembrane region" description="Helical" evidence="6">
    <location>
        <begin position="178"/>
        <end position="201"/>
    </location>
</feature>
<dbReference type="GO" id="GO:0005886">
    <property type="term" value="C:plasma membrane"/>
    <property type="evidence" value="ECO:0007669"/>
    <property type="project" value="UniProtKB-SubCell"/>
</dbReference>
<keyword evidence="3 6" id="KW-0812">Transmembrane</keyword>
<protein>
    <recommendedName>
        <fullName evidence="6">TVP38/TMEM64 family membrane protein</fullName>
    </recommendedName>
</protein>
<dbReference type="PANTHER" id="PTHR12677">
    <property type="entry name" value="GOLGI APPARATUS MEMBRANE PROTEIN TVP38-RELATED"/>
    <property type="match status" value="1"/>
</dbReference>
<evidence type="ECO:0000256" key="3">
    <source>
        <dbReference type="ARBA" id="ARBA00022692"/>
    </source>
</evidence>
<evidence type="ECO:0000313" key="9">
    <source>
        <dbReference type="Proteomes" id="UP000070456"/>
    </source>
</evidence>
<evidence type="ECO:0000256" key="5">
    <source>
        <dbReference type="ARBA" id="ARBA00023136"/>
    </source>
</evidence>
<accession>A0A140L0F9</accession>
<dbReference type="AlphaFoldDB" id="A0A140L0F9"/>
<dbReference type="PATRIC" id="fig|520762.4.peg.2918"/>
<keyword evidence="2 6" id="KW-1003">Cell membrane</keyword>
<evidence type="ECO:0000313" key="8">
    <source>
        <dbReference type="EMBL" id="KXG74034.1"/>
    </source>
</evidence>
<keyword evidence="4 6" id="KW-1133">Transmembrane helix</keyword>
<organism evidence="8 9">
    <name type="scientific">Thermotalea metallivorans</name>
    <dbReference type="NCBI Taxonomy" id="520762"/>
    <lineage>
        <taxon>Bacteria</taxon>
        <taxon>Bacillati</taxon>
        <taxon>Bacillota</taxon>
        <taxon>Clostridia</taxon>
        <taxon>Peptostreptococcales</taxon>
        <taxon>Thermotaleaceae</taxon>
        <taxon>Thermotalea</taxon>
    </lineage>
</organism>
<comment type="similarity">
    <text evidence="6">Belongs to the TVP38/TMEM64 family.</text>
</comment>